<dbReference type="AlphaFoldDB" id="A0AAN6VPY2"/>
<accession>A0AAN6VPY2</accession>
<gene>
    <name evidence="1" type="ORF">C8A00DRAFT_13304</name>
</gene>
<evidence type="ECO:0000313" key="1">
    <source>
        <dbReference type="EMBL" id="KAK4155657.1"/>
    </source>
</evidence>
<proteinExistence type="predicted"/>
<organism evidence="1 2">
    <name type="scientific">Chaetomidium leptoderma</name>
    <dbReference type="NCBI Taxonomy" id="669021"/>
    <lineage>
        <taxon>Eukaryota</taxon>
        <taxon>Fungi</taxon>
        <taxon>Dikarya</taxon>
        <taxon>Ascomycota</taxon>
        <taxon>Pezizomycotina</taxon>
        <taxon>Sordariomycetes</taxon>
        <taxon>Sordariomycetidae</taxon>
        <taxon>Sordariales</taxon>
        <taxon>Chaetomiaceae</taxon>
        <taxon>Chaetomidium</taxon>
    </lineage>
</organism>
<evidence type="ECO:0000313" key="2">
    <source>
        <dbReference type="Proteomes" id="UP001302745"/>
    </source>
</evidence>
<dbReference type="Proteomes" id="UP001302745">
    <property type="component" value="Unassembled WGS sequence"/>
</dbReference>
<name>A0AAN6VPY2_9PEZI</name>
<keyword evidence="2" id="KW-1185">Reference proteome</keyword>
<feature type="non-terminal residue" evidence="1">
    <location>
        <position position="1"/>
    </location>
</feature>
<reference evidence="1" key="2">
    <citation type="submission" date="2023-05" db="EMBL/GenBank/DDBJ databases">
        <authorList>
            <consortium name="Lawrence Berkeley National Laboratory"/>
            <person name="Steindorff A."/>
            <person name="Hensen N."/>
            <person name="Bonometti L."/>
            <person name="Westerberg I."/>
            <person name="Brannstrom I.O."/>
            <person name="Guillou S."/>
            <person name="Cros-Aarteil S."/>
            <person name="Calhoun S."/>
            <person name="Haridas S."/>
            <person name="Kuo A."/>
            <person name="Mondo S."/>
            <person name="Pangilinan J."/>
            <person name="Riley R."/>
            <person name="Labutti K."/>
            <person name="Andreopoulos B."/>
            <person name="Lipzen A."/>
            <person name="Chen C."/>
            <person name="Yanf M."/>
            <person name="Daum C."/>
            <person name="Ng V."/>
            <person name="Clum A."/>
            <person name="Ohm R."/>
            <person name="Martin F."/>
            <person name="Silar P."/>
            <person name="Natvig D."/>
            <person name="Lalanne C."/>
            <person name="Gautier V."/>
            <person name="Ament-Velasquez S.L."/>
            <person name="Kruys A."/>
            <person name="Hutchinson M.I."/>
            <person name="Powell A.J."/>
            <person name="Barry K."/>
            <person name="Miller A.N."/>
            <person name="Grigoriev I.V."/>
            <person name="Debuchy R."/>
            <person name="Gladieux P."/>
            <person name="Thoren M.H."/>
            <person name="Johannesson H."/>
        </authorList>
    </citation>
    <scope>NUCLEOTIDE SEQUENCE</scope>
    <source>
        <strain evidence="1">CBS 538.74</strain>
    </source>
</reference>
<sequence>DILDEFGDISDSCLSNISVMIRSSVVTEQSEHQLIYEAYSNFVQGLFELMDAVAESAPVLIVLDKQAEFRVPAAVRELAGVVDAFQMQVMAVFPANTSYAQQTANQKSQVGTHIRQAVHAFHIATANTGSPYSNTTTV</sequence>
<dbReference type="EMBL" id="MU856883">
    <property type="protein sequence ID" value="KAK4155657.1"/>
    <property type="molecule type" value="Genomic_DNA"/>
</dbReference>
<comment type="caution">
    <text evidence="1">The sequence shown here is derived from an EMBL/GenBank/DDBJ whole genome shotgun (WGS) entry which is preliminary data.</text>
</comment>
<reference evidence="1" key="1">
    <citation type="journal article" date="2023" name="Mol. Phylogenet. Evol.">
        <title>Genome-scale phylogeny and comparative genomics of the fungal order Sordariales.</title>
        <authorList>
            <person name="Hensen N."/>
            <person name="Bonometti L."/>
            <person name="Westerberg I."/>
            <person name="Brannstrom I.O."/>
            <person name="Guillou S."/>
            <person name="Cros-Aarteil S."/>
            <person name="Calhoun S."/>
            <person name="Haridas S."/>
            <person name="Kuo A."/>
            <person name="Mondo S."/>
            <person name="Pangilinan J."/>
            <person name="Riley R."/>
            <person name="LaButti K."/>
            <person name="Andreopoulos B."/>
            <person name="Lipzen A."/>
            <person name="Chen C."/>
            <person name="Yan M."/>
            <person name="Daum C."/>
            <person name="Ng V."/>
            <person name="Clum A."/>
            <person name="Steindorff A."/>
            <person name="Ohm R.A."/>
            <person name="Martin F."/>
            <person name="Silar P."/>
            <person name="Natvig D.O."/>
            <person name="Lalanne C."/>
            <person name="Gautier V."/>
            <person name="Ament-Velasquez S.L."/>
            <person name="Kruys A."/>
            <person name="Hutchinson M.I."/>
            <person name="Powell A.J."/>
            <person name="Barry K."/>
            <person name="Miller A.N."/>
            <person name="Grigoriev I.V."/>
            <person name="Debuchy R."/>
            <person name="Gladieux P."/>
            <person name="Hiltunen Thoren M."/>
            <person name="Johannesson H."/>
        </authorList>
    </citation>
    <scope>NUCLEOTIDE SEQUENCE</scope>
    <source>
        <strain evidence="1">CBS 538.74</strain>
    </source>
</reference>
<protein>
    <submittedName>
        <fullName evidence="1">Uncharacterized protein</fullName>
    </submittedName>
</protein>